<feature type="transmembrane region" description="Helical" evidence="1">
    <location>
        <begin position="27"/>
        <end position="48"/>
    </location>
</feature>
<feature type="transmembrane region" description="Helical" evidence="1">
    <location>
        <begin position="174"/>
        <end position="195"/>
    </location>
</feature>
<dbReference type="EMBL" id="BAAAPL010000001">
    <property type="protein sequence ID" value="GAA1689278.1"/>
    <property type="molecule type" value="Genomic_DNA"/>
</dbReference>
<keyword evidence="1" id="KW-0472">Membrane</keyword>
<feature type="transmembrane region" description="Helical" evidence="1">
    <location>
        <begin position="87"/>
        <end position="108"/>
    </location>
</feature>
<dbReference type="RefSeq" id="WP_344068161.1">
    <property type="nucleotide sequence ID" value="NZ_BAAAPL010000001.1"/>
</dbReference>
<evidence type="ECO:0000313" key="3">
    <source>
        <dbReference type="Proteomes" id="UP001501690"/>
    </source>
</evidence>
<accession>A0ABP4TLF5</accession>
<feature type="transmembrane region" description="Helical" evidence="1">
    <location>
        <begin position="115"/>
        <end position="137"/>
    </location>
</feature>
<proteinExistence type="predicted"/>
<name>A0ABP4TLF5_9MICO</name>
<feature type="transmembrane region" description="Helical" evidence="1">
    <location>
        <begin position="396"/>
        <end position="415"/>
    </location>
</feature>
<feature type="transmembrane region" description="Helical" evidence="1">
    <location>
        <begin position="229"/>
        <end position="244"/>
    </location>
</feature>
<gene>
    <name evidence="2" type="ORF">GCM10009808_02710</name>
</gene>
<evidence type="ECO:0000256" key="1">
    <source>
        <dbReference type="SAM" id="Phobius"/>
    </source>
</evidence>
<feature type="transmembrane region" description="Helical" evidence="1">
    <location>
        <begin position="334"/>
        <end position="358"/>
    </location>
</feature>
<evidence type="ECO:0000313" key="2">
    <source>
        <dbReference type="EMBL" id="GAA1689278.1"/>
    </source>
</evidence>
<protein>
    <recommendedName>
        <fullName evidence="4">Membrane protein 6-pyruvoyl-tetrahydropterin synthase-related domain-containing protein</fullName>
    </recommendedName>
</protein>
<dbReference type="InterPro" id="IPR046671">
    <property type="entry name" value="DUF6541"/>
</dbReference>
<reference evidence="3" key="1">
    <citation type="journal article" date="2019" name="Int. J. Syst. Evol. Microbiol.">
        <title>The Global Catalogue of Microorganisms (GCM) 10K type strain sequencing project: providing services to taxonomists for standard genome sequencing and annotation.</title>
        <authorList>
            <consortium name="The Broad Institute Genomics Platform"/>
            <consortium name="The Broad Institute Genome Sequencing Center for Infectious Disease"/>
            <person name="Wu L."/>
            <person name="Ma J."/>
        </authorList>
    </citation>
    <scope>NUCLEOTIDE SEQUENCE [LARGE SCALE GENOMIC DNA]</scope>
    <source>
        <strain evidence="3">JCM 15577</strain>
    </source>
</reference>
<feature type="transmembrane region" description="Helical" evidence="1">
    <location>
        <begin position="370"/>
        <end position="390"/>
    </location>
</feature>
<feature type="transmembrane region" description="Helical" evidence="1">
    <location>
        <begin position="250"/>
        <end position="271"/>
    </location>
</feature>
<evidence type="ECO:0008006" key="4">
    <source>
        <dbReference type="Google" id="ProtNLM"/>
    </source>
</evidence>
<comment type="caution">
    <text evidence="2">The sequence shown here is derived from an EMBL/GenBank/DDBJ whole genome shotgun (WGS) entry which is preliminary data.</text>
</comment>
<dbReference type="Proteomes" id="UP001501690">
    <property type="component" value="Unassembled WGS sequence"/>
</dbReference>
<feature type="transmembrane region" description="Helical" evidence="1">
    <location>
        <begin position="307"/>
        <end position="328"/>
    </location>
</feature>
<organism evidence="2 3">
    <name type="scientific">Microbacterium sediminicola</name>
    <dbReference type="NCBI Taxonomy" id="415210"/>
    <lineage>
        <taxon>Bacteria</taxon>
        <taxon>Bacillati</taxon>
        <taxon>Actinomycetota</taxon>
        <taxon>Actinomycetes</taxon>
        <taxon>Micrococcales</taxon>
        <taxon>Microbacteriaceae</taxon>
        <taxon>Microbacterium</taxon>
    </lineage>
</organism>
<sequence length="583" mass="62533">MTEMRGARPVARDGRARTERRSRRHSTWIWSTLGIGLSLAFVACWLPPELWTLPIQGPDALAHYQFIRELFDDAGQGAMSLWPGGSYYPPLFHLLAAGVIGAAQLVGLQISVFTAFALVWVLIAGLVFPLGVLLFTRLLVAPRAPTEDAALGLLVPMLAVLSVAHPYQQLVAGPLLTFGFGMSLVPLLLWVSLSAVRALREKTHSEAAWWLALSVSLILVLLLAHPRALIPYALLLSAFLLFQLRSRGLLLVGGLIVLGGLAFSAYSLLVIRSDKFLHPETWFAQHPATQTLGEAAFFVLSGGTGSWAFALPAAAGVVALIAIPGALWRERYGLAIAFLGVLVLYTLTVAADGAFANIATSPWYRDENRVMMMVPIVAIPALVTGCVLVMRWLSGAWRGVGIGILLLCGAVLLLSSSASSDVRERVAQNASLAQKTADSLLSEQKLEAFEAIATAVGEDGLVVSDPMNGSPLLYPIEGIETFYPIINPPFVGAGQIYTDIVGAFASHDPAVMETALCALNPQGDVYFLEMGPQSPEVIAYQYRGVYAPFHDLGALTTYVETGALVPVAGDESLWELYRVTCAG</sequence>
<keyword evidence="1" id="KW-0812">Transmembrane</keyword>
<dbReference type="Pfam" id="PF20176">
    <property type="entry name" value="DUF6541"/>
    <property type="match status" value="1"/>
</dbReference>
<keyword evidence="1" id="KW-1133">Transmembrane helix</keyword>
<feature type="transmembrane region" description="Helical" evidence="1">
    <location>
        <begin position="207"/>
        <end position="224"/>
    </location>
</feature>
<keyword evidence="3" id="KW-1185">Reference proteome</keyword>